<organism evidence="1 2">
    <name type="scientific">Salsuginibacillus halophilus</name>
    <dbReference type="NCBI Taxonomy" id="517424"/>
    <lineage>
        <taxon>Bacteria</taxon>
        <taxon>Bacillati</taxon>
        <taxon>Bacillota</taxon>
        <taxon>Bacilli</taxon>
        <taxon>Bacillales</taxon>
        <taxon>Bacillaceae</taxon>
        <taxon>Salsuginibacillus</taxon>
    </lineage>
</organism>
<dbReference type="Pfam" id="PF06908">
    <property type="entry name" value="YpsA"/>
    <property type="match status" value="1"/>
</dbReference>
<dbReference type="Gene3D" id="3.40.50.450">
    <property type="match status" value="1"/>
</dbReference>
<dbReference type="OrthoDB" id="2301957at2"/>
<dbReference type="SUPFAM" id="SSF102405">
    <property type="entry name" value="MCP/YpsA-like"/>
    <property type="match status" value="1"/>
</dbReference>
<protein>
    <submittedName>
        <fullName evidence="1">Putative phage-like protein YoqJ</fullName>
    </submittedName>
</protein>
<gene>
    <name evidence="1" type="ORF">B0H94_101270</name>
</gene>
<evidence type="ECO:0000313" key="2">
    <source>
        <dbReference type="Proteomes" id="UP000242310"/>
    </source>
</evidence>
<accession>A0A2P8HYQ7</accession>
<dbReference type="PANTHER" id="PTHR38440">
    <property type="entry name" value="UPF0398 PROTEIN YPSA"/>
    <property type="match status" value="1"/>
</dbReference>
<keyword evidence="2" id="KW-1185">Reference proteome</keyword>
<comment type="caution">
    <text evidence="1">The sequence shown here is derived from an EMBL/GenBank/DDBJ whole genome shotgun (WGS) entry which is preliminary data.</text>
</comment>
<dbReference type="RefSeq" id="WP_106587424.1">
    <property type="nucleotide sequence ID" value="NZ_PYAV01000001.1"/>
</dbReference>
<dbReference type="InterPro" id="IPR010697">
    <property type="entry name" value="YspA"/>
</dbReference>
<dbReference type="PIRSF" id="PIRSF021290">
    <property type="entry name" value="DUF1273"/>
    <property type="match status" value="1"/>
</dbReference>
<sequence length="190" mass="21790">MKVLAVTGYKPKELGIFSEDDERIHVLKYALRKRLLAFIQEGGQWLLTSGQPGVEQWALETALYLKEEDQSVKLALTPPFANQESIWPEEAQLRYNQLTAAVDFYQPLYQSGYEGPFQLRAKNDWIIAKSDALLILYDEDYPGTPKYYLEAAEKKAAEAHYPIYTVTPLDIQEIADELAENQKDEAIRDQ</sequence>
<reference evidence="1" key="1">
    <citation type="submission" date="2018-03" db="EMBL/GenBank/DDBJ databases">
        <title>Genomic Encyclopedia of Type Strains, Phase III (KMG-III): the genomes of soil and plant-associated and newly described type strains.</title>
        <authorList>
            <person name="Whitman W."/>
        </authorList>
    </citation>
    <scope>NUCLEOTIDE SEQUENCE [LARGE SCALE GENOMIC DNA]</scope>
    <source>
        <strain evidence="1">CGMCC 1.07653</strain>
    </source>
</reference>
<name>A0A2P8HYQ7_9BACI</name>
<dbReference type="PANTHER" id="PTHR38440:SF1">
    <property type="entry name" value="UPF0398 PROTEIN SPR0331"/>
    <property type="match status" value="1"/>
</dbReference>
<evidence type="ECO:0000313" key="1">
    <source>
        <dbReference type="EMBL" id="PSL51356.1"/>
    </source>
</evidence>
<dbReference type="NCBIfam" id="NF010181">
    <property type="entry name" value="PRK13660.1"/>
    <property type="match status" value="1"/>
</dbReference>
<proteinExistence type="predicted"/>
<dbReference type="AlphaFoldDB" id="A0A2P8HYQ7"/>
<dbReference type="Proteomes" id="UP000242310">
    <property type="component" value="Unassembled WGS sequence"/>
</dbReference>
<dbReference type="EMBL" id="PYAV01000001">
    <property type="protein sequence ID" value="PSL51356.1"/>
    <property type="molecule type" value="Genomic_DNA"/>
</dbReference>